<dbReference type="AlphaFoldDB" id="A0A679JGN5"/>
<dbReference type="EMBL" id="LR743507">
    <property type="protein sequence ID" value="CAA2106723.1"/>
    <property type="molecule type" value="Genomic_DNA"/>
</dbReference>
<evidence type="ECO:0000313" key="1">
    <source>
        <dbReference type="EMBL" id="CAA2106723.1"/>
    </source>
</evidence>
<dbReference type="RefSeq" id="WP_339091447.1">
    <property type="nucleotide sequence ID" value="NZ_LR743507.1"/>
</dbReference>
<protein>
    <submittedName>
        <fullName evidence="1">Uncharacterized protein</fullName>
    </submittedName>
</protein>
<accession>A0A679JGN5</accession>
<gene>
    <name evidence="1" type="ORF">VVAX_03881</name>
</gene>
<proteinExistence type="predicted"/>
<organism evidence="1">
    <name type="scientific">Variovorax paradoxus</name>
    <dbReference type="NCBI Taxonomy" id="34073"/>
    <lineage>
        <taxon>Bacteria</taxon>
        <taxon>Pseudomonadati</taxon>
        <taxon>Pseudomonadota</taxon>
        <taxon>Betaproteobacteria</taxon>
        <taxon>Burkholderiales</taxon>
        <taxon>Comamonadaceae</taxon>
        <taxon>Variovorax</taxon>
    </lineage>
</organism>
<sequence>MKKLWFALLFFAGGIAHEVRNPVNCQCISARQPAGPGTRRKRHGEPG</sequence>
<name>A0A679JGN5_VARPD</name>
<reference evidence="1" key="1">
    <citation type="submission" date="2019-12" db="EMBL/GenBank/DDBJ databases">
        <authorList>
            <person name="Cremers G."/>
        </authorList>
    </citation>
    <scope>NUCLEOTIDE SEQUENCE</scope>
    <source>
        <strain evidence="1">Vvax</strain>
    </source>
</reference>